<keyword evidence="3" id="KW-1185">Reference proteome</keyword>
<comment type="caution">
    <text evidence="2">The sequence shown here is derived from an EMBL/GenBank/DDBJ whole genome shotgun (WGS) entry which is preliminary data.</text>
</comment>
<proteinExistence type="predicted"/>
<dbReference type="OrthoDB" id="2959171at2759"/>
<keyword evidence="1" id="KW-0812">Transmembrane</keyword>
<dbReference type="SUPFAM" id="SSF52047">
    <property type="entry name" value="RNI-like"/>
    <property type="match status" value="1"/>
</dbReference>
<reference evidence="2" key="1">
    <citation type="submission" date="2020-05" db="EMBL/GenBank/DDBJ databases">
        <title>Mycena genomes resolve the evolution of fungal bioluminescence.</title>
        <authorList>
            <person name="Tsai I.J."/>
        </authorList>
    </citation>
    <scope>NUCLEOTIDE SEQUENCE</scope>
    <source>
        <strain evidence="2">110903Hualien_Pintung</strain>
    </source>
</reference>
<name>A0A8H6W5T0_MYCCL</name>
<gene>
    <name evidence="2" type="ORF">HMN09_00917200</name>
</gene>
<dbReference type="InterPro" id="IPR032675">
    <property type="entry name" value="LRR_dom_sf"/>
</dbReference>
<evidence type="ECO:0000313" key="3">
    <source>
        <dbReference type="Proteomes" id="UP000613580"/>
    </source>
</evidence>
<sequence length="334" mass="37559">MIVVAAMYYLRKRRAKRAAEAVAATLADGPRLPEDLERDIFLYAAQATSGLDDGDSAQVEVDVETVKRLVLVAKRTRDWLQPLLFRSLVLVEHTSQTRLPALSFLLSSKPAEFWAHGPRTIVLNVAFGPDDAAVVLPLLKACTRLERLTIASPDSERRRLLLCLAKMTELKRLSAELGMLFDHTIGSVDLSMPVFPGHTLTHLSLLDELYGISPSEEAHLASQLSTLSELRYLALYGMVAASFLLGVLASCPRLRLLANRFPDSGRTTVQTMYERHLTTVTDVRFVIMPHGRLNAEWEEGDKQDWWDEAERFVEEKKQGKIDAGRFWTDENMII</sequence>
<dbReference type="Proteomes" id="UP000613580">
    <property type="component" value="Unassembled WGS sequence"/>
</dbReference>
<evidence type="ECO:0000313" key="2">
    <source>
        <dbReference type="EMBL" id="KAF7300339.1"/>
    </source>
</evidence>
<dbReference type="Gene3D" id="3.80.10.10">
    <property type="entry name" value="Ribonuclease Inhibitor"/>
    <property type="match status" value="1"/>
</dbReference>
<dbReference type="EMBL" id="JACAZE010000013">
    <property type="protein sequence ID" value="KAF7300339.1"/>
    <property type="molecule type" value="Genomic_DNA"/>
</dbReference>
<keyword evidence="1" id="KW-1133">Transmembrane helix</keyword>
<organism evidence="2 3">
    <name type="scientific">Mycena chlorophos</name>
    <name type="common">Agaric fungus</name>
    <name type="synonym">Agaricus chlorophos</name>
    <dbReference type="NCBI Taxonomy" id="658473"/>
    <lineage>
        <taxon>Eukaryota</taxon>
        <taxon>Fungi</taxon>
        <taxon>Dikarya</taxon>
        <taxon>Basidiomycota</taxon>
        <taxon>Agaricomycotina</taxon>
        <taxon>Agaricomycetes</taxon>
        <taxon>Agaricomycetidae</taxon>
        <taxon>Agaricales</taxon>
        <taxon>Marasmiineae</taxon>
        <taxon>Mycenaceae</taxon>
        <taxon>Mycena</taxon>
    </lineage>
</organism>
<protein>
    <submittedName>
        <fullName evidence="2">Uncharacterized protein</fullName>
    </submittedName>
</protein>
<dbReference type="AlphaFoldDB" id="A0A8H6W5T0"/>
<feature type="transmembrane region" description="Helical" evidence="1">
    <location>
        <begin position="232"/>
        <end position="251"/>
    </location>
</feature>
<evidence type="ECO:0000256" key="1">
    <source>
        <dbReference type="SAM" id="Phobius"/>
    </source>
</evidence>
<keyword evidence="1" id="KW-0472">Membrane</keyword>
<accession>A0A8H6W5T0</accession>